<evidence type="ECO:0000256" key="1">
    <source>
        <dbReference type="SAM" id="MobiDB-lite"/>
    </source>
</evidence>
<protein>
    <submittedName>
        <fullName evidence="3">Uncharacterized protein</fullName>
    </submittedName>
</protein>
<sequence>MTQDCGSFKGVLRSSGGPPIYIVRVSEWLSAMVHPTKEIMESWPAPNFVDPVTRGPGLTVVNIIFIILVFVVVGLRYYTRLRITRSFGLEDWVIGISLLCVSISATRPLLAIYLPQLLESQRPLTRALKEVYDSNELSDASPHPANLHIPEKEIPGYSSNVHQPTARDLERGVNTGHDDEDKVTLGIH</sequence>
<evidence type="ECO:0000313" key="4">
    <source>
        <dbReference type="Proteomes" id="UP000578531"/>
    </source>
</evidence>
<reference evidence="3 4" key="1">
    <citation type="journal article" date="2020" name="Genomics">
        <title>Complete, high-quality genomes from long-read metagenomic sequencing of two wolf lichen thalli reveals enigmatic genome architecture.</title>
        <authorList>
            <person name="McKenzie S.K."/>
            <person name="Walston R.F."/>
            <person name="Allen J.L."/>
        </authorList>
    </citation>
    <scope>NUCLEOTIDE SEQUENCE [LARGE SCALE GENOMIC DNA]</scope>
    <source>
        <strain evidence="3">WasteWater2</strain>
    </source>
</reference>
<keyword evidence="2" id="KW-1133">Transmembrane helix</keyword>
<proteinExistence type="predicted"/>
<organism evidence="3 4">
    <name type="scientific">Letharia columbiana</name>
    <dbReference type="NCBI Taxonomy" id="112416"/>
    <lineage>
        <taxon>Eukaryota</taxon>
        <taxon>Fungi</taxon>
        <taxon>Dikarya</taxon>
        <taxon>Ascomycota</taxon>
        <taxon>Pezizomycotina</taxon>
        <taxon>Lecanoromycetes</taxon>
        <taxon>OSLEUM clade</taxon>
        <taxon>Lecanoromycetidae</taxon>
        <taxon>Lecanorales</taxon>
        <taxon>Lecanorineae</taxon>
        <taxon>Parmeliaceae</taxon>
        <taxon>Letharia</taxon>
    </lineage>
</organism>
<comment type="caution">
    <text evidence="3">The sequence shown here is derived from an EMBL/GenBank/DDBJ whole genome shotgun (WGS) entry which is preliminary data.</text>
</comment>
<dbReference type="EMBL" id="JACCJC010000015">
    <property type="protein sequence ID" value="KAF6237228.1"/>
    <property type="molecule type" value="Genomic_DNA"/>
</dbReference>
<dbReference type="RefSeq" id="XP_037166556.1">
    <property type="nucleotide sequence ID" value="XM_037306618.1"/>
</dbReference>
<accession>A0A8H6FYT9</accession>
<keyword evidence="2" id="KW-0812">Transmembrane</keyword>
<evidence type="ECO:0000256" key="2">
    <source>
        <dbReference type="SAM" id="Phobius"/>
    </source>
</evidence>
<keyword evidence="2" id="KW-0472">Membrane</keyword>
<dbReference type="GeneID" id="59286360"/>
<dbReference type="AlphaFoldDB" id="A0A8H6FYT9"/>
<dbReference type="Proteomes" id="UP000578531">
    <property type="component" value="Unassembled WGS sequence"/>
</dbReference>
<keyword evidence="4" id="KW-1185">Reference proteome</keyword>
<evidence type="ECO:0000313" key="3">
    <source>
        <dbReference type="EMBL" id="KAF6237228.1"/>
    </source>
</evidence>
<feature type="transmembrane region" description="Helical" evidence="2">
    <location>
        <begin position="58"/>
        <end position="79"/>
    </location>
</feature>
<dbReference type="OrthoDB" id="5393606at2759"/>
<name>A0A8H6FYT9_9LECA</name>
<feature type="transmembrane region" description="Helical" evidence="2">
    <location>
        <begin position="91"/>
        <end position="114"/>
    </location>
</feature>
<gene>
    <name evidence="3" type="ORF">HO173_004696</name>
</gene>
<feature type="region of interest" description="Disordered" evidence="1">
    <location>
        <begin position="157"/>
        <end position="188"/>
    </location>
</feature>
<feature type="compositionally biased region" description="Basic and acidic residues" evidence="1">
    <location>
        <begin position="165"/>
        <end position="188"/>
    </location>
</feature>